<comment type="caution">
    <text evidence="1">The sequence shown here is derived from an EMBL/GenBank/DDBJ whole genome shotgun (WGS) entry which is preliminary data.</text>
</comment>
<dbReference type="EMBL" id="JAAIUW010000008">
    <property type="protein sequence ID" value="KAF7821184.1"/>
    <property type="molecule type" value="Genomic_DNA"/>
</dbReference>
<gene>
    <name evidence="1" type="ORF">G2W53_026639</name>
</gene>
<accession>A0A834THI6</accession>
<organism evidence="1 2">
    <name type="scientific">Senna tora</name>
    <dbReference type="NCBI Taxonomy" id="362788"/>
    <lineage>
        <taxon>Eukaryota</taxon>
        <taxon>Viridiplantae</taxon>
        <taxon>Streptophyta</taxon>
        <taxon>Embryophyta</taxon>
        <taxon>Tracheophyta</taxon>
        <taxon>Spermatophyta</taxon>
        <taxon>Magnoliopsida</taxon>
        <taxon>eudicotyledons</taxon>
        <taxon>Gunneridae</taxon>
        <taxon>Pentapetalae</taxon>
        <taxon>rosids</taxon>
        <taxon>fabids</taxon>
        <taxon>Fabales</taxon>
        <taxon>Fabaceae</taxon>
        <taxon>Caesalpinioideae</taxon>
        <taxon>Cassia clade</taxon>
        <taxon>Senna</taxon>
    </lineage>
</organism>
<reference evidence="1" key="1">
    <citation type="submission" date="2020-09" db="EMBL/GenBank/DDBJ databases">
        <title>Genome-Enabled Discovery of Anthraquinone Biosynthesis in Senna tora.</title>
        <authorList>
            <person name="Kang S.-H."/>
            <person name="Pandey R.P."/>
            <person name="Lee C.-M."/>
            <person name="Sim J.-S."/>
            <person name="Jeong J.-T."/>
            <person name="Choi B.-S."/>
            <person name="Jung M."/>
            <person name="Ginzburg D."/>
            <person name="Zhao K."/>
            <person name="Won S.Y."/>
            <person name="Oh T.-J."/>
            <person name="Yu Y."/>
            <person name="Kim N.-H."/>
            <person name="Lee O.R."/>
            <person name="Lee T.-H."/>
            <person name="Bashyal P."/>
            <person name="Kim T.-S."/>
            <person name="Lee W.-H."/>
            <person name="Kawkins C."/>
            <person name="Kim C.-K."/>
            <person name="Kim J.S."/>
            <person name="Ahn B.O."/>
            <person name="Rhee S.Y."/>
            <person name="Sohng J.K."/>
        </authorList>
    </citation>
    <scope>NUCLEOTIDE SEQUENCE</scope>
    <source>
        <tissue evidence="1">Leaf</tissue>
    </source>
</reference>
<protein>
    <submittedName>
        <fullName evidence="1">Uncharacterized protein</fullName>
    </submittedName>
</protein>
<dbReference type="AlphaFoldDB" id="A0A834THI6"/>
<dbReference type="Proteomes" id="UP000634136">
    <property type="component" value="Unassembled WGS sequence"/>
</dbReference>
<keyword evidence="2" id="KW-1185">Reference proteome</keyword>
<evidence type="ECO:0000313" key="1">
    <source>
        <dbReference type="EMBL" id="KAF7821184.1"/>
    </source>
</evidence>
<evidence type="ECO:0000313" key="2">
    <source>
        <dbReference type="Proteomes" id="UP000634136"/>
    </source>
</evidence>
<proteinExistence type="predicted"/>
<name>A0A834THI6_9FABA</name>
<sequence>MQQVVLTSVDLSKRSPNVKALGNARVKVES</sequence>